<sequence>MEHQGQAMTNAANGRDDSHLSHGRLKICSFYSGRILEERITEYNSLSEYNVYEQFLSVEWPFLIDIHEMIYPRHLCGFKFDPSSSTITLIVYNRTWFWTFVNFCDILHIPVDGPKMYTRSQDLTDLDVVSSYEIVANTTTSPLATYLCQE</sequence>
<keyword evidence="2" id="KW-1185">Reference proteome</keyword>
<proteinExistence type="predicted"/>
<evidence type="ECO:0000313" key="2">
    <source>
        <dbReference type="Proteomes" id="UP001056120"/>
    </source>
</evidence>
<comment type="caution">
    <text evidence="1">The sequence shown here is derived from an EMBL/GenBank/DDBJ whole genome shotgun (WGS) entry which is preliminary data.</text>
</comment>
<evidence type="ECO:0000313" key="1">
    <source>
        <dbReference type="EMBL" id="KAI3828414.1"/>
    </source>
</evidence>
<accession>A0ACB9K873</accession>
<dbReference type="EMBL" id="CM042018">
    <property type="protein sequence ID" value="KAI3828414.1"/>
    <property type="molecule type" value="Genomic_DNA"/>
</dbReference>
<reference evidence="2" key="1">
    <citation type="journal article" date="2022" name="Mol. Ecol. Resour.">
        <title>The genomes of chicory, endive, great burdock and yacon provide insights into Asteraceae palaeo-polyploidization history and plant inulin production.</title>
        <authorList>
            <person name="Fan W."/>
            <person name="Wang S."/>
            <person name="Wang H."/>
            <person name="Wang A."/>
            <person name="Jiang F."/>
            <person name="Liu H."/>
            <person name="Zhao H."/>
            <person name="Xu D."/>
            <person name="Zhang Y."/>
        </authorList>
    </citation>
    <scope>NUCLEOTIDE SEQUENCE [LARGE SCALE GENOMIC DNA]</scope>
    <source>
        <strain evidence="2">cv. Yunnan</strain>
    </source>
</reference>
<dbReference type="Proteomes" id="UP001056120">
    <property type="component" value="Linkage Group LG01"/>
</dbReference>
<reference evidence="1 2" key="2">
    <citation type="journal article" date="2022" name="Mol. Ecol. Resour.">
        <title>The genomes of chicory, endive, great burdock and yacon provide insights into Asteraceae paleo-polyploidization history and plant inulin production.</title>
        <authorList>
            <person name="Fan W."/>
            <person name="Wang S."/>
            <person name="Wang H."/>
            <person name="Wang A."/>
            <person name="Jiang F."/>
            <person name="Liu H."/>
            <person name="Zhao H."/>
            <person name="Xu D."/>
            <person name="Zhang Y."/>
        </authorList>
    </citation>
    <scope>NUCLEOTIDE SEQUENCE [LARGE SCALE GENOMIC DNA]</scope>
    <source>
        <strain evidence="2">cv. Yunnan</strain>
        <tissue evidence="1">Leaves</tissue>
    </source>
</reference>
<name>A0ACB9K873_9ASTR</name>
<organism evidence="1 2">
    <name type="scientific">Smallanthus sonchifolius</name>
    <dbReference type="NCBI Taxonomy" id="185202"/>
    <lineage>
        <taxon>Eukaryota</taxon>
        <taxon>Viridiplantae</taxon>
        <taxon>Streptophyta</taxon>
        <taxon>Embryophyta</taxon>
        <taxon>Tracheophyta</taxon>
        <taxon>Spermatophyta</taxon>
        <taxon>Magnoliopsida</taxon>
        <taxon>eudicotyledons</taxon>
        <taxon>Gunneridae</taxon>
        <taxon>Pentapetalae</taxon>
        <taxon>asterids</taxon>
        <taxon>campanulids</taxon>
        <taxon>Asterales</taxon>
        <taxon>Asteraceae</taxon>
        <taxon>Asteroideae</taxon>
        <taxon>Heliantheae alliance</taxon>
        <taxon>Millerieae</taxon>
        <taxon>Smallanthus</taxon>
    </lineage>
</organism>
<protein>
    <submittedName>
        <fullName evidence="1">Uncharacterized protein</fullName>
    </submittedName>
</protein>
<gene>
    <name evidence="1" type="ORF">L1987_02515</name>
</gene>